<organism evidence="8 9">
    <name type="scientific">Aerococcus viridans</name>
    <dbReference type="NCBI Taxonomy" id="1377"/>
    <lineage>
        <taxon>Bacteria</taxon>
        <taxon>Bacillati</taxon>
        <taxon>Bacillota</taxon>
        <taxon>Bacilli</taxon>
        <taxon>Lactobacillales</taxon>
        <taxon>Aerococcaceae</taxon>
        <taxon>Aerococcus</taxon>
    </lineage>
</organism>
<evidence type="ECO:0000313" key="9">
    <source>
        <dbReference type="Proteomes" id="UP000192813"/>
    </source>
</evidence>
<feature type="binding site" evidence="5">
    <location>
        <position position="110"/>
    </location>
    <ligand>
        <name>substrate</name>
    </ligand>
</feature>
<dbReference type="EMBL" id="NBTM02000001">
    <property type="protein sequence ID" value="PNL92134.1"/>
    <property type="molecule type" value="Genomic_DNA"/>
</dbReference>
<dbReference type="AlphaFoldDB" id="A0A2J9PP47"/>
<dbReference type="PANTHER" id="PTHR43827:SF3">
    <property type="entry name" value="NADP-DEPENDENT OXIDOREDUCTASE DOMAIN-CONTAINING PROTEIN"/>
    <property type="match status" value="1"/>
</dbReference>
<evidence type="ECO:0000259" key="7">
    <source>
        <dbReference type="Pfam" id="PF00248"/>
    </source>
</evidence>
<dbReference type="InterPro" id="IPR036812">
    <property type="entry name" value="NAD(P)_OxRdtase_dom_sf"/>
</dbReference>
<sequence length="276" mass="31026">MNLLNQTLTLNNGVEVPQIALGTWQTPTAEAVSSVRFALDNGYKHIDGAHAYENSKGTGEGIKSSSVNREDIFITTKVRGESKTYEAAMDNFYQELKDLDTDYVDLLLVHCPTPWRFFSRTDDKRPSFYEENIQVWRALEELYDKGLVRAIGVSNFNADDLQNLIENTNIKPAVNQIKYHIGYTQDDIVSYCAANDIIVEAYSSLGTGRLLGNEDIKAIADKYGVSVPQLCYRYPLQKGHIILPKSVHEEYILANAELDFEISEADMATLDAIIIE</sequence>
<reference evidence="9" key="1">
    <citation type="submission" date="2017-12" db="EMBL/GenBank/DDBJ databases">
        <title>FDA dAtabase for Regulatory Grade micrObial Sequences (FDA-ARGOS): Supporting development and validation of Infectious Disease Dx tests.</title>
        <authorList>
            <person name="Hoffmann M."/>
            <person name="Allard M."/>
            <person name="Evans P."/>
            <person name="Brown E."/>
            <person name="Tallon L."/>
            <person name="Sadzewicz L."/>
            <person name="Sengamalay N."/>
            <person name="Ott S."/>
            <person name="Godinez A."/>
            <person name="Nagaraj S."/>
            <person name="Vavikolanu K."/>
            <person name="Aluvathingal J."/>
            <person name="Nadendla S."/>
            <person name="Sichtig H."/>
        </authorList>
    </citation>
    <scope>NUCLEOTIDE SEQUENCE [LARGE SCALE GENOMIC DNA]</scope>
    <source>
        <strain evidence="9">FDAARGOS_249</strain>
    </source>
</reference>
<gene>
    <name evidence="8" type="ORF">A6J77_007780</name>
</gene>
<feature type="domain" description="NADP-dependent oxidoreductase" evidence="7">
    <location>
        <begin position="19"/>
        <end position="274"/>
    </location>
</feature>
<accession>A0A2J9PP47</accession>
<evidence type="ECO:0000256" key="5">
    <source>
        <dbReference type="PIRSR" id="PIRSR000097-2"/>
    </source>
</evidence>
<dbReference type="FunFam" id="3.20.20.100:FF:000002">
    <property type="entry name" value="2,5-diketo-D-gluconic acid reductase A"/>
    <property type="match status" value="1"/>
</dbReference>
<dbReference type="Gene3D" id="3.20.20.100">
    <property type="entry name" value="NADP-dependent oxidoreductase domain"/>
    <property type="match status" value="1"/>
</dbReference>
<protein>
    <submittedName>
        <fullName evidence="8">2,5-diketo-D-gluconic acid reductase</fullName>
    </submittedName>
</protein>
<evidence type="ECO:0000256" key="2">
    <source>
        <dbReference type="ARBA" id="ARBA00022857"/>
    </source>
</evidence>
<dbReference type="InterPro" id="IPR018170">
    <property type="entry name" value="Aldo/ket_reductase_CS"/>
</dbReference>
<evidence type="ECO:0000256" key="3">
    <source>
        <dbReference type="ARBA" id="ARBA00023002"/>
    </source>
</evidence>
<dbReference type="RefSeq" id="WP_048729681.1">
    <property type="nucleotide sequence ID" value="NZ_CBCPHS010000002.1"/>
</dbReference>
<dbReference type="PROSITE" id="PS00062">
    <property type="entry name" value="ALDOKETO_REDUCTASE_2"/>
    <property type="match status" value="1"/>
</dbReference>
<dbReference type="PIRSF" id="PIRSF000097">
    <property type="entry name" value="AKR"/>
    <property type="match status" value="1"/>
</dbReference>
<dbReference type="Proteomes" id="UP000192813">
    <property type="component" value="Unassembled WGS sequence"/>
</dbReference>
<evidence type="ECO:0000313" key="8">
    <source>
        <dbReference type="EMBL" id="PNL92134.1"/>
    </source>
</evidence>
<dbReference type="GO" id="GO:0016616">
    <property type="term" value="F:oxidoreductase activity, acting on the CH-OH group of donors, NAD or NADP as acceptor"/>
    <property type="evidence" value="ECO:0007669"/>
    <property type="project" value="UniProtKB-ARBA"/>
</dbReference>
<proteinExistence type="inferred from homology"/>
<dbReference type="InterPro" id="IPR023210">
    <property type="entry name" value="NADP_OxRdtase_dom"/>
</dbReference>
<name>A0A2J9PP47_9LACT</name>
<comment type="caution">
    <text evidence="8">The sequence shown here is derived from an EMBL/GenBank/DDBJ whole genome shotgun (WGS) entry which is preliminary data.</text>
</comment>
<dbReference type="PRINTS" id="PR00069">
    <property type="entry name" value="ALDKETRDTASE"/>
</dbReference>
<feature type="active site" description="Proton donor" evidence="4">
    <location>
        <position position="52"/>
    </location>
</feature>
<dbReference type="Pfam" id="PF00248">
    <property type="entry name" value="Aldo_ket_red"/>
    <property type="match status" value="1"/>
</dbReference>
<keyword evidence="2" id="KW-0521">NADP</keyword>
<dbReference type="SUPFAM" id="SSF51430">
    <property type="entry name" value="NAD(P)-linked oxidoreductase"/>
    <property type="match status" value="1"/>
</dbReference>
<feature type="site" description="Lowers pKa of active site Tyr" evidence="6">
    <location>
        <position position="77"/>
    </location>
</feature>
<comment type="similarity">
    <text evidence="1">Belongs to the aldo/keto reductase family.</text>
</comment>
<evidence type="ECO:0000256" key="6">
    <source>
        <dbReference type="PIRSR" id="PIRSR000097-3"/>
    </source>
</evidence>
<evidence type="ECO:0000256" key="1">
    <source>
        <dbReference type="ARBA" id="ARBA00007905"/>
    </source>
</evidence>
<dbReference type="CDD" id="cd19071">
    <property type="entry name" value="AKR_AKR1-5-like"/>
    <property type="match status" value="1"/>
</dbReference>
<dbReference type="InterPro" id="IPR020471">
    <property type="entry name" value="AKR"/>
</dbReference>
<keyword evidence="3" id="KW-0560">Oxidoreductase</keyword>
<dbReference type="PANTHER" id="PTHR43827">
    <property type="entry name" value="2,5-DIKETO-D-GLUCONIC ACID REDUCTASE"/>
    <property type="match status" value="1"/>
</dbReference>
<evidence type="ECO:0000256" key="4">
    <source>
        <dbReference type="PIRSR" id="PIRSR000097-1"/>
    </source>
</evidence>